<dbReference type="PROSITE" id="PS50801">
    <property type="entry name" value="STAS"/>
    <property type="match status" value="1"/>
</dbReference>
<organism evidence="2 3">
    <name type="scientific">Xiashengella succiniciproducens</name>
    <dbReference type="NCBI Taxonomy" id="2949635"/>
    <lineage>
        <taxon>Bacteria</taxon>
        <taxon>Pseudomonadati</taxon>
        <taxon>Bacteroidota</taxon>
        <taxon>Bacteroidia</taxon>
        <taxon>Marinilabiliales</taxon>
        <taxon>Marinilabiliaceae</taxon>
        <taxon>Xiashengella</taxon>
    </lineage>
</organism>
<evidence type="ECO:0000313" key="2">
    <source>
        <dbReference type="EMBL" id="URW79848.1"/>
    </source>
</evidence>
<keyword evidence="3" id="KW-1185">Reference proteome</keyword>
<accession>A0A9J6ZRI2</accession>
<gene>
    <name evidence="2" type="ORF">M9189_00555</name>
</gene>
<dbReference type="InterPro" id="IPR002645">
    <property type="entry name" value="STAS_dom"/>
</dbReference>
<name>A0A9J6ZRI2_9BACT</name>
<dbReference type="EMBL" id="CP098400">
    <property type="protein sequence ID" value="URW79848.1"/>
    <property type="molecule type" value="Genomic_DNA"/>
</dbReference>
<dbReference type="Pfam" id="PF01740">
    <property type="entry name" value="STAS"/>
    <property type="match status" value="1"/>
</dbReference>
<sequence length="105" mass="11692">MPDNFNIEYKQTDGVLNIEFSGQLTIVSIKKVTESVKSQLSNKPEKVVILADNVENIDITFIQLLKAIKNSGSKNGFDVTYSLRLSDDLSSLVRNAGFEKLLEVN</sequence>
<protein>
    <submittedName>
        <fullName evidence="2">STAS domain-containing protein</fullName>
    </submittedName>
</protein>
<evidence type="ECO:0000313" key="3">
    <source>
        <dbReference type="Proteomes" id="UP001056426"/>
    </source>
</evidence>
<feature type="domain" description="STAS" evidence="1">
    <location>
        <begin position="5"/>
        <end position="105"/>
    </location>
</feature>
<dbReference type="KEGG" id="alkq:M9189_00555"/>
<dbReference type="SUPFAM" id="SSF52091">
    <property type="entry name" value="SpoIIaa-like"/>
    <property type="match status" value="1"/>
</dbReference>
<dbReference type="Proteomes" id="UP001056426">
    <property type="component" value="Chromosome"/>
</dbReference>
<proteinExistence type="predicted"/>
<evidence type="ECO:0000259" key="1">
    <source>
        <dbReference type="PROSITE" id="PS50801"/>
    </source>
</evidence>
<reference evidence="2" key="1">
    <citation type="submission" date="2022-05" db="EMBL/GenBank/DDBJ databases">
        <authorList>
            <person name="Sun X."/>
        </authorList>
    </citation>
    <scope>NUCLEOTIDE SEQUENCE</scope>
    <source>
        <strain evidence="2">Ai-910</strain>
    </source>
</reference>
<dbReference type="InterPro" id="IPR036513">
    <property type="entry name" value="STAS_dom_sf"/>
</dbReference>
<dbReference type="AlphaFoldDB" id="A0A9J6ZRI2"/>
<dbReference type="Gene3D" id="3.30.750.24">
    <property type="entry name" value="STAS domain"/>
    <property type="match status" value="1"/>
</dbReference>
<reference evidence="2" key="2">
    <citation type="submission" date="2022-06" db="EMBL/GenBank/DDBJ databases">
        <title>Xiashengella guii gen. nov. sp. nov., a bacterium isolated form anaerobic digestion tank.</title>
        <authorList>
            <person name="Huang H."/>
        </authorList>
    </citation>
    <scope>NUCLEOTIDE SEQUENCE</scope>
    <source>
        <strain evidence="2">Ai-910</strain>
    </source>
</reference>
<dbReference type="RefSeq" id="WP_250723963.1">
    <property type="nucleotide sequence ID" value="NZ_CP098400.1"/>
</dbReference>